<organism evidence="1 3">
    <name type="scientific">Phytophthora cactorum</name>
    <dbReference type="NCBI Taxonomy" id="29920"/>
    <lineage>
        <taxon>Eukaryota</taxon>
        <taxon>Sar</taxon>
        <taxon>Stramenopiles</taxon>
        <taxon>Oomycota</taxon>
        <taxon>Peronosporomycetes</taxon>
        <taxon>Peronosporales</taxon>
        <taxon>Peronosporaceae</taxon>
        <taxon>Phytophthora</taxon>
    </lineage>
</organism>
<dbReference type="SUPFAM" id="SSF48403">
    <property type="entry name" value="Ankyrin repeat"/>
    <property type="match status" value="1"/>
</dbReference>
<sequence length="382" mass="43253">MNALAAQEEIDLSRTVRSVFGDDSSLSCVDVLIVEQDGILGKRKDRPVSGGVLLQSVRALPPLRGLLHVMKQISDFVINIPDTIDLAAREGWARVVRAHGEALPCSLDAMDDAAARGHLEVVKWLHEHHPEWNTRYGLADAVVNGHPEVVDWLIEYGRDWDFNWKHYERFDCSEIMLKHLEEKRKSYPITCPIVEAAAAGWLDEIERLHCNVSAYKIKFAMAEAARHNQVEVITYLIKSYGVYKEGEHERQLYDRVKELCRASDALGEAARAGQREVVRWILDEENLAMYRSYVDSSIFVIERAVRDNQHDVVELVCSCCSKDEVYSTLHRGVSLRCGLDAIKAIYNACPPEKLAGAAKELLAKFNPCDEETVKFLRSVEHI</sequence>
<name>A0A8T0ZBG2_9STRA</name>
<dbReference type="InterPro" id="IPR052050">
    <property type="entry name" value="SecEffector_AnkRepeat"/>
</dbReference>
<dbReference type="Gene3D" id="1.25.40.20">
    <property type="entry name" value="Ankyrin repeat-containing domain"/>
    <property type="match status" value="1"/>
</dbReference>
<dbReference type="Proteomes" id="UP000735874">
    <property type="component" value="Unassembled WGS sequence"/>
</dbReference>
<dbReference type="VEuPathDB" id="FungiDB:PC110_g9311"/>
<dbReference type="Proteomes" id="UP000697107">
    <property type="component" value="Unassembled WGS sequence"/>
</dbReference>
<dbReference type="PANTHER" id="PTHR46586:SF3">
    <property type="entry name" value="ANKYRIN REPEAT-CONTAINING PROTEIN"/>
    <property type="match status" value="1"/>
</dbReference>
<comment type="caution">
    <text evidence="1">The sequence shown here is derived from an EMBL/GenBank/DDBJ whole genome shotgun (WGS) entry which is preliminary data.</text>
</comment>
<dbReference type="AlphaFoldDB" id="A0A8T0ZBG2"/>
<evidence type="ECO:0008006" key="4">
    <source>
        <dbReference type="Google" id="ProtNLM"/>
    </source>
</evidence>
<reference evidence="1" key="1">
    <citation type="submission" date="2018-10" db="EMBL/GenBank/DDBJ databases">
        <title>Effector identification in a new, highly contiguous assembly of the strawberry crown rot pathogen Phytophthora cactorum.</title>
        <authorList>
            <person name="Armitage A.D."/>
            <person name="Nellist C.F."/>
            <person name="Bates H."/>
            <person name="Vickerstaff R.J."/>
            <person name="Harrison R.J."/>
        </authorList>
    </citation>
    <scope>NUCLEOTIDE SEQUENCE</scope>
    <source>
        <strain evidence="1">15-7</strain>
        <strain evidence="2">P415</strain>
    </source>
</reference>
<evidence type="ECO:0000313" key="3">
    <source>
        <dbReference type="Proteomes" id="UP000735874"/>
    </source>
</evidence>
<protein>
    <recommendedName>
        <fullName evidence="4">Ankyrin repeat-containing domain</fullName>
    </recommendedName>
</protein>
<dbReference type="EMBL" id="RCMG01000226">
    <property type="protein sequence ID" value="KAG2859166.1"/>
    <property type="molecule type" value="Genomic_DNA"/>
</dbReference>
<evidence type="ECO:0000313" key="2">
    <source>
        <dbReference type="EMBL" id="KAG2985100.1"/>
    </source>
</evidence>
<accession>A0A8T0ZBG2</accession>
<dbReference type="Pfam" id="PF13637">
    <property type="entry name" value="Ank_4"/>
    <property type="match status" value="1"/>
</dbReference>
<evidence type="ECO:0000313" key="1">
    <source>
        <dbReference type="EMBL" id="KAG2859166.1"/>
    </source>
</evidence>
<proteinExistence type="predicted"/>
<dbReference type="InterPro" id="IPR036770">
    <property type="entry name" value="Ankyrin_rpt-contain_sf"/>
</dbReference>
<dbReference type="PANTHER" id="PTHR46586">
    <property type="entry name" value="ANKYRIN REPEAT-CONTAINING PROTEIN"/>
    <property type="match status" value="1"/>
</dbReference>
<dbReference type="EMBL" id="RCML01000219">
    <property type="protein sequence ID" value="KAG2985100.1"/>
    <property type="molecule type" value="Genomic_DNA"/>
</dbReference>
<gene>
    <name evidence="1" type="ORF">PC113_g9163</name>
    <name evidence="2" type="ORF">PC118_g8502</name>
</gene>
<dbReference type="InterPro" id="IPR002110">
    <property type="entry name" value="Ankyrin_rpt"/>
</dbReference>